<dbReference type="EMBL" id="CP046996">
    <property type="protein sequence ID" value="QHA00371.1"/>
    <property type="molecule type" value="Genomic_DNA"/>
</dbReference>
<evidence type="ECO:0000313" key="2">
    <source>
        <dbReference type="EMBL" id="QHA00371.1"/>
    </source>
</evidence>
<proteinExistence type="predicted"/>
<dbReference type="PIRSF" id="PIRSF021435">
    <property type="entry name" value="SpoIIIAB"/>
    <property type="match status" value="1"/>
</dbReference>
<organism evidence="2 3">
    <name type="scientific">Dehalobacter restrictus</name>
    <dbReference type="NCBI Taxonomy" id="55583"/>
    <lineage>
        <taxon>Bacteria</taxon>
        <taxon>Bacillati</taxon>
        <taxon>Bacillota</taxon>
        <taxon>Clostridia</taxon>
        <taxon>Eubacteriales</taxon>
        <taxon>Desulfitobacteriaceae</taxon>
        <taxon>Dehalobacter</taxon>
    </lineage>
</organism>
<dbReference type="RefSeq" id="WP_019225823.1">
    <property type="nucleotide sequence ID" value="NZ_CP046996.1"/>
</dbReference>
<name>A0A857DI37_9FIRM</name>
<keyword evidence="1" id="KW-1133">Transmembrane helix</keyword>
<reference evidence="2 3" key="1">
    <citation type="submission" date="2019-12" db="EMBL/GenBank/DDBJ databases">
        <title>Sequence classification of anaerobic respiratory reductive dehalogenases: First we see many, then we see few.</title>
        <authorList>
            <person name="Molenda O."/>
            <person name="Puentes Jacome L.A."/>
            <person name="Cao X."/>
            <person name="Nesbo C.L."/>
            <person name="Tang S."/>
            <person name="Morson N."/>
            <person name="Patron J."/>
            <person name="Lomheim L."/>
            <person name="Wishart D.S."/>
            <person name="Edwards E.A."/>
        </authorList>
    </citation>
    <scope>NUCLEOTIDE SEQUENCE [LARGE SCALE GENOMIC DNA]</scope>
    <source>
        <strain evidence="2 3">12DCA</strain>
    </source>
</reference>
<dbReference type="Pfam" id="PF09548">
    <property type="entry name" value="Spore_III_AB"/>
    <property type="match status" value="1"/>
</dbReference>
<dbReference type="Proteomes" id="UP000430508">
    <property type="component" value="Chromosome"/>
</dbReference>
<dbReference type="InterPro" id="IPR014198">
    <property type="entry name" value="Spore_III_AB"/>
</dbReference>
<dbReference type="AlphaFoldDB" id="A0A857DI37"/>
<feature type="transmembrane region" description="Helical" evidence="1">
    <location>
        <begin position="6"/>
        <end position="22"/>
    </location>
</feature>
<feature type="transmembrane region" description="Helical" evidence="1">
    <location>
        <begin position="152"/>
        <end position="168"/>
    </location>
</feature>
<keyword evidence="1" id="KW-0812">Transmembrane</keyword>
<evidence type="ECO:0000313" key="3">
    <source>
        <dbReference type="Proteomes" id="UP000430508"/>
    </source>
</evidence>
<sequence>MLVAGYLGLIIGFGCLGIIRANQIKKRPQEIREMINALALLDTEIYWGATPLPDAFQVLKERTGPPWQLFFASLEEKIRAGENASQAWKKSIEMHRRKTCLIEDDWLVISGISQGLGRSDRNEQHKQLELVQRHLAGVDEKARQQAESRAKMWSYLGFLGGIAVVIMIM</sequence>
<evidence type="ECO:0000256" key="1">
    <source>
        <dbReference type="SAM" id="Phobius"/>
    </source>
</evidence>
<protein>
    <submittedName>
        <fullName evidence="2">Stage III sporulation protein AB</fullName>
    </submittedName>
</protein>
<accession>A0A857DI37</accession>
<gene>
    <name evidence="2" type="ORF">GQ588_06850</name>
</gene>
<keyword evidence="1" id="KW-0472">Membrane</keyword>